<comment type="catalytic activity">
    <reaction evidence="4">
        <text>S-adenosyl-L-homocysteine + H2O + H(+) = S-inosyl-L-homocysteine + NH4(+)</text>
        <dbReference type="Rhea" id="RHEA:20716"/>
        <dbReference type="ChEBI" id="CHEBI:15377"/>
        <dbReference type="ChEBI" id="CHEBI:15378"/>
        <dbReference type="ChEBI" id="CHEBI:28938"/>
        <dbReference type="ChEBI" id="CHEBI:57856"/>
        <dbReference type="ChEBI" id="CHEBI:57985"/>
        <dbReference type="EC" id="3.5.4.28"/>
    </reaction>
</comment>
<feature type="binding site" evidence="4">
    <location>
        <position position="81"/>
    </location>
    <ligand>
        <name>Zn(2+)</name>
        <dbReference type="ChEBI" id="CHEBI:29105"/>
    </ligand>
</feature>
<dbReference type="Pfam" id="PF01979">
    <property type="entry name" value="Amidohydro_1"/>
    <property type="match status" value="1"/>
</dbReference>
<proteinExistence type="inferred from homology"/>
<dbReference type="SUPFAM" id="SSF51556">
    <property type="entry name" value="Metallo-dependent hydrolases"/>
    <property type="match status" value="1"/>
</dbReference>
<keyword evidence="2 4" id="KW-0378">Hydrolase</keyword>
<feature type="binding site" evidence="4">
    <location>
        <position position="83"/>
    </location>
    <ligand>
        <name>Zn(2+)</name>
        <dbReference type="ChEBI" id="CHEBI:29105"/>
    </ligand>
</feature>
<keyword evidence="3 4" id="KW-0862">Zinc</keyword>
<dbReference type="InterPro" id="IPR032466">
    <property type="entry name" value="Metal_Hydrolase"/>
</dbReference>
<dbReference type="eggNOG" id="COG0402">
    <property type="taxonomic scope" value="Bacteria"/>
</dbReference>
<dbReference type="GO" id="GO:0046872">
    <property type="term" value="F:metal ion binding"/>
    <property type="evidence" value="ECO:0007669"/>
    <property type="project" value="UniProtKB-KW"/>
</dbReference>
<dbReference type="Proteomes" id="UP000016511">
    <property type="component" value="Unassembled WGS sequence"/>
</dbReference>
<feature type="binding site" evidence="4">
    <location>
        <position position="229"/>
    </location>
    <ligand>
        <name>Zn(2+)</name>
        <dbReference type="ChEBI" id="CHEBI:29105"/>
    </ligand>
</feature>
<dbReference type="SUPFAM" id="SSF51338">
    <property type="entry name" value="Composite domain of metallo-dependent hydrolases"/>
    <property type="match status" value="1"/>
</dbReference>
<reference evidence="6 7" key="1">
    <citation type="submission" date="2013-08" db="EMBL/GenBank/DDBJ databases">
        <authorList>
            <person name="Weinstock G."/>
            <person name="Sodergren E."/>
            <person name="Wylie T."/>
            <person name="Fulton L."/>
            <person name="Fulton R."/>
            <person name="Fronick C."/>
            <person name="O'Laughlin M."/>
            <person name="Godfrey J."/>
            <person name="Miner T."/>
            <person name="Herter B."/>
            <person name="Appelbaum E."/>
            <person name="Cordes M."/>
            <person name="Lek S."/>
            <person name="Wollam A."/>
            <person name="Pepin K.H."/>
            <person name="Palsikar V.B."/>
            <person name="Mitreva M."/>
            <person name="Wilson R.K."/>
        </authorList>
    </citation>
    <scope>NUCLEOTIDE SEQUENCE [LARGE SCALE GENOMIC DNA]</scope>
    <source>
        <strain evidence="6 7">ATCC 12856</strain>
    </source>
</reference>
<dbReference type="AlphaFoldDB" id="U1X1C9"/>
<comment type="function">
    <text evidence="4">Catalyzes the deamination of 5-methylthioadenosine and S-adenosyl-L-homocysteine into 5-methylthioinosine and S-inosyl-L-homocysteine, respectively. Is also able to deaminate adenosine.</text>
</comment>
<gene>
    <name evidence="4" type="primary">mtaD</name>
    <name evidence="6" type="ORF">HMPREF0083_03600</name>
</gene>
<evidence type="ECO:0000259" key="5">
    <source>
        <dbReference type="Pfam" id="PF01979"/>
    </source>
</evidence>
<dbReference type="GeneID" id="92840011"/>
<comment type="catalytic activity">
    <reaction evidence="4">
        <text>S-methyl-5'-thioadenosine + H2O + H(+) = S-methyl-5'-thioinosine + NH4(+)</text>
        <dbReference type="Rhea" id="RHEA:25025"/>
        <dbReference type="ChEBI" id="CHEBI:15377"/>
        <dbReference type="ChEBI" id="CHEBI:15378"/>
        <dbReference type="ChEBI" id="CHEBI:17509"/>
        <dbReference type="ChEBI" id="CHEBI:28938"/>
        <dbReference type="ChEBI" id="CHEBI:48595"/>
        <dbReference type="EC" id="3.5.4.31"/>
    </reaction>
</comment>
<feature type="binding site" evidence="4">
    <location>
        <position position="317"/>
    </location>
    <ligand>
        <name>Zn(2+)</name>
        <dbReference type="ChEBI" id="CHEBI:29105"/>
    </ligand>
</feature>
<dbReference type="InterPro" id="IPR023512">
    <property type="entry name" value="Deaminase_MtaD/DadD"/>
</dbReference>
<dbReference type="PANTHER" id="PTHR43794">
    <property type="entry name" value="AMINOHYDROLASE SSNA-RELATED"/>
    <property type="match status" value="1"/>
</dbReference>
<dbReference type="GO" id="GO:0050270">
    <property type="term" value="F:S-adenosylhomocysteine deaminase activity"/>
    <property type="evidence" value="ECO:0007669"/>
    <property type="project" value="UniProtKB-UniRule"/>
</dbReference>
<evidence type="ECO:0000313" key="7">
    <source>
        <dbReference type="Proteomes" id="UP000016511"/>
    </source>
</evidence>
<dbReference type="Gene3D" id="3.20.20.140">
    <property type="entry name" value="Metal-dependent hydrolases"/>
    <property type="match status" value="1"/>
</dbReference>
<evidence type="ECO:0000313" key="6">
    <source>
        <dbReference type="EMBL" id="ERI08318.1"/>
    </source>
</evidence>
<protein>
    <recommendedName>
        <fullName evidence="4">5-methylthioadenosine/S-adenosylhomocysteine deaminase</fullName>
        <shortName evidence="4">MTA/SAH deaminase</shortName>
        <ecNumber evidence="4">3.5.4.28</ecNumber>
        <ecNumber evidence="4">3.5.4.31</ecNumber>
    </recommendedName>
</protein>
<feature type="domain" description="Amidohydrolase-related" evidence="5">
    <location>
        <begin position="72"/>
        <end position="419"/>
    </location>
</feature>
<dbReference type="EMBL" id="AWSJ01000217">
    <property type="protein sequence ID" value="ERI08318.1"/>
    <property type="molecule type" value="Genomic_DNA"/>
</dbReference>
<dbReference type="InterPro" id="IPR050287">
    <property type="entry name" value="MTA/SAH_deaminase"/>
</dbReference>
<feature type="binding site" evidence="4">
    <location>
        <position position="110"/>
    </location>
    <ligand>
        <name>substrate</name>
    </ligand>
</feature>
<comment type="cofactor">
    <cofactor evidence="4">
        <name>Zn(2+)</name>
        <dbReference type="ChEBI" id="CHEBI:29105"/>
    </cofactor>
    <text evidence="4">Binds 1 zinc ion per subunit.</text>
</comment>
<dbReference type="RefSeq" id="WP_021622587.1">
    <property type="nucleotide sequence ID" value="NZ_KE952827.1"/>
</dbReference>
<keyword evidence="7" id="KW-1185">Reference proteome</keyword>
<organism evidence="6 7">
    <name type="scientific">Aneurinibacillus aneurinilyticus ATCC 12856</name>
    <dbReference type="NCBI Taxonomy" id="649747"/>
    <lineage>
        <taxon>Bacteria</taxon>
        <taxon>Bacillati</taxon>
        <taxon>Bacillota</taxon>
        <taxon>Bacilli</taxon>
        <taxon>Bacillales</taxon>
        <taxon>Paenibacillaceae</taxon>
        <taxon>Aneurinibacillus group</taxon>
        <taxon>Aneurinibacillus</taxon>
    </lineage>
</organism>
<evidence type="ECO:0000256" key="1">
    <source>
        <dbReference type="ARBA" id="ARBA00022723"/>
    </source>
</evidence>
<comment type="caution">
    <text evidence="4">Lacks conserved residue(s) required for the propagation of feature annotation.</text>
</comment>
<feature type="binding site" evidence="4">
    <location>
        <position position="317"/>
    </location>
    <ligand>
        <name>substrate</name>
    </ligand>
</feature>
<accession>U1X1C9</accession>
<dbReference type="HAMAP" id="MF_01281">
    <property type="entry name" value="MTA_SAH_deamin"/>
    <property type="match status" value="1"/>
</dbReference>
<dbReference type="Gene3D" id="2.30.40.10">
    <property type="entry name" value="Urease, subunit C, domain 1"/>
    <property type="match status" value="1"/>
</dbReference>
<feature type="binding site" evidence="4">
    <location>
        <position position="232"/>
    </location>
    <ligand>
        <name>substrate</name>
    </ligand>
</feature>
<dbReference type="PATRIC" id="fig|649747.3.peg.3264"/>
<dbReference type="InterPro" id="IPR011059">
    <property type="entry name" value="Metal-dep_hydrolase_composite"/>
</dbReference>
<evidence type="ECO:0000256" key="4">
    <source>
        <dbReference type="HAMAP-Rule" id="MF_01281"/>
    </source>
</evidence>
<dbReference type="STRING" id="649747.HMPREF0083_03600"/>
<dbReference type="FunFam" id="3.20.20.140:FF:000014">
    <property type="entry name" value="5-methylthioadenosine/S-adenosylhomocysteine deaminase"/>
    <property type="match status" value="1"/>
</dbReference>
<comment type="caution">
    <text evidence="6">The sequence shown here is derived from an EMBL/GenBank/DDBJ whole genome shotgun (WGS) entry which is preliminary data.</text>
</comment>
<dbReference type="HOGENOM" id="CLU_012358_2_0_9"/>
<sequence length="449" mass="49965">MKNKEERRTGGQCALCPMKTIVIHATVLTVNQTNQVIYDGAIAFDNGVLTYVGQTPDKLDAYEEVIDAKGRIVMPGLVNTHGHTAMSLLRGYADDLPLQEWLETKMWPLEAQFTEEHVRWGTSLSIIEMLKTGTTTFVDMYDHMDMVAELVTASGMRARLCRGVIGLCSAEEQTKKLEEASAFAAKWNGTANGRIMTMMSPHGAYTCPPDYIERIVARAHELDLPVHIHMSETEWEVQQNVDDYGARPVAHLEKLGVFNRPTLVAHAVHLTDEELDILAKYDVKVSHNPISNLKLGSGIARVPDMMERGICVSLGTDSSASNNNLDLFEEMRMVALLHKGHRQNPVLVPASEALRMATIYGAEAIFMDEQIGSLEVGKQADFIMLNSHDVYFQPANDPISHVVYSASGRDVTDVYVQGVQLVKDGKCLTMEEETVIENANRMFELLEKK</sequence>
<comment type="similarity">
    <text evidence="4">Belongs to the metallo-dependent hydrolases superfamily. MTA/SAH deaminase family.</text>
</comment>
<dbReference type="EC" id="3.5.4.31" evidence="4"/>
<dbReference type="CDD" id="cd01298">
    <property type="entry name" value="ATZ_TRZ_like"/>
    <property type="match status" value="1"/>
</dbReference>
<dbReference type="PANTHER" id="PTHR43794:SF11">
    <property type="entry name" value="AMIDOHYDROLASE-RELATED DOMAIN-CONTAINING PROTEIN"/>
    <property type="match status" value="1"/>
</dbReference>
<dbReference type="EC" id="3.5.4.28" evidence="4"/>
<feature type="binding site" evidence="4">
    <location>
        <position position="202"/>
    </location>
    <ligand>
        <name>substrate</name>
    </ligand>
</feature>
<dbReference type="GO" id="GO:0090614">
    <property type="term" value="F:5'-methylthioadenosine deaminase activity"/>
    <property type="evidence" value="ECO:0007669"/>
    <property type="project" value="UniProtKB-UniRule"/>
</dbReference>
<evidence type="ECO:0000256" key="3">
    <source>
        <dbReference type="ARBA" id="ARBA00022833"/>
    </source>
</evidence>
<keyword evidence="1 4" id="KW-0479">Metal-binding</keyword>
<name>U1X1C9_ANEAE</name>
<feature type="binding site" evidence="4">
    <location>
        <position position="162"/>
    </location>
    <ligand>
        <name>substrate</name>
    </ligand>
</feature>
<dbReference type="InterPro" id="IPR006680">
    <property type="entry name" value="Amidohydro-rel"/>
</dbReference>
<evidence type="ECO:0000256" key="2">
    <source>
        <dbReference type="ARBA" id="ARBA00022801"/>
    </source>
</evidence>